<keyword evidence="2 10" id="KW-0645">Protease</keyword>
<evidence type="ECO:0000256" key="1">
    <source>
        <dbReference type="ARBA" id="ARBA00008455"/>
    </source>
</evidence>
<dbReference type="SMART" id="SM00645">
    <property type="entry name" value="Pept_C1"/>
    <property type="match status" value="1"/>
</dbReference>
<dbReference type="InterPro" id="IPR013201">
    <property type="entry name" value="Prot_inhib_I29"/>
</dbReference>
<accession>A0A699JTC4</accession>
<evidence type="ECO:0000313" key="10">
    <source>
        <dbReference type="EMBL" id="GFA56531.1"/>
    </source>
</evidence>
<dbReference type="EMBL" id="BKCJ010446625">
    <property type="protein sequence ID" value="GFA56531.1"/>
    <property type="molecule type" value="Genomic_DNA"/>
</dbReference>
<gene>
    <name evidence="10" type="ORF">Tci_628503</name>
</gene>
<proteinExistence type="inferred from homology"/>
<dbReference type="SUPFAM" id="SSF54001">
    <property type="entry name" value="Cysteine proteinases"/>
    <property type="match status" value="1"/>
</dbReference>
<sequence length="334" mass="36222">MGSILATALLLVTMGFQATSRTLNDPTMLARHEQWMARHGRVYTDEKEKQIRFEIFKNNVALVEAHNGGLDQGYTLEVNKFADLTNEEFRASHHGYKKQSPAREASGVFRYGNVSAVSDEVDWRKEGAVTSVKDQGECGCCWAFSAVAAMEGLNKLKTGKLVSLSEQELVDCDINGIDQGCEGGLMENAFQFIQKQNGLSAESAYPYSAEDGVCNTKKAGVPAAKISGYEKVPANNEKALLQAVTHQPVSVAIDGGGYDFQLYSGGVFNGTCGTDLDHAITAVGYGTTTDGTKYWLMKNSWGTSWGENGYIRIKRDVSAKEGLCGIAMDASYPV</sequence>
<dbReference type="InterPro" id="IPR025660">
    <property type="entry name" value="Pept_his_AS"/>
</dbReference>
<comment type="similarity">
    <text evidence="1">Belongs to the peptidase C1 family.</text>
</comment>
<dbReference type="CDD" id="cd02248">
    <property type="entry name" value="Peptidase_C1A"/>
    <property type="match status" value="1"/>
</dbReference>
<dbReference type="InterPro" id="IPR038765">
    <property type="entry name" value="Papain-like_cys_pep_sf"/>
</dbReference>
<feature type="domain" description="Cathepsin propeptide inhibitor" evidence="9">
    <location>
        <begin position="32"/>
        <end position="89"/>
    </location>
</feature>
<dbReference type="GO" id="GO:0006508">
    <property type="term" value="P:proteolysis"/>
    <property type="evidence" value="ECO:0007669"/>
    <property type="project" value="UniProtKB-KW"/>
</dbReference>
<evidence type="ECO:0000259" key="9">
    <source>
        <dbReference type="SMART" id="SM00848"/>
    </source>
</evidence>
<evidence type="ECO:0000256" key="6">
    <source>
        <dbReference type="ARBA" id="ARBA00023157"/>
    </source>
</evidence>
<reference evidence="10" key="1">
    <citation type="journal article" date="2019" name="Sci. Rep.">
        <title>Draft genome of Tanacetum cinerariifolium, the natural source of mosquito coil.</title>
        <authorList>
            <person name="Yamashiro T."/>
            <person name="Shiraishi A."/>
            <person name="Satake H."/>
            <person name="Nakayama K."/>
        </authorList>
    </citation>
    <scope>NUCLEOTIDE SEQUENCE</scope>
</reference>
<dbReference type="PANTHER" id="PTHR12411">
    <property type="entry name" value="CYSTEINE PROTEASE FAMILY C1-RELATED"/>
    <property type="match status" value="1"/>
</dbReference>
<dbReference type="InterPro" id="IPR013128">
    <property type="entry name" value="Peptidase_C1A"/>
</dbReference>
<organism evidence="10">
    <name type="scientific">Tanacetum cinerariifolium</name>
    <name type="common">Dalmatian daisy</name>
    <name type="synonym">Chrysanthemum cinerariifolium</name>
    <dbReference type="NCBI Taxonomy" id="118510"/>
    <lineage>
        <taxon>Eukaryota</taxon>
        <taxon>Viridiplantae</taxon>
        <taxon>Streptophyta</taxon>
        <taxon>Embryophyta</taxon>
        <taxon>Tracheophyta</taxon>
        <taxon>Spermatophyta</taxon>
        <taxon>Magnoliopsida</taxon>
        <taxon>eudicotyledons</taxon>
        <taxon>Gunneridae</taxon>
        <taxon>Pentapetalae</taxon>
        <taxon>asterids</taxon>
        <taxon>campanulids</taxon>
        <taxon>Asterales</taxon>
        <taxon>Asteraceae</taxon>
        <taxon>Asteroideae</taxon>
        <taxon>Anthemideae</taxon>
        <taxon>Anthemidinae</taxon>
        <taxon>Tanacetum</taxon>
    </lineage>
</organism>
<protein>
    <submittedName>
        <fullName evidence="10">Senescence-specific cysteine protease SAG39-like</fullName>
    </submittedName>
</protein>
<dbReference type="SMART" id="SM00848">
    <property type="entry name" value="Inhibitor_I29"/>
    <property type="match status" value="1"/>
</dbReference>
<dbReference type="PRINTS" id="PR00705">
    <property type="entry name" value="PAPAIN"/>
</dbReference>
<dbReference type="PROSITE" id="PS00139">
    <property type="entry name" value="THIOL_PROTEASE_CYS"/>
    <property type="match status" value="1"/>
</dbReference>
<dbReference type="PROSITE" id="PS00640">
    <property type="entry name" value="THIOL_PROTEASE_ASN"/>
    <property type="match status" value="1"/>
</dbReference>
<dbReference type="InterPro" id="IPR025661">
    <property type="entry name" value="Pept_asp_AS"/>
</dbReference>
<evidence type="ECO:0000256" key="2">
    <source>
        <dbReference type="ARBA" id="ARBA00022670"/>
    </source>
</evidence>
<keyword evidence="5" id="KW-0788">Thiol protease</keyword>
<dbReference type="InterPro" id="IPR039417">
    <property type="entry name" value="Peptidase_C1A_papain-like"/>
</dbReference>
<dbReference type="InterPro" id="IPR000169">
    <property type="entry name" value="Pept_cys_AS"/>
</dbReference>
<keyword evidence="3 7" id="KW-0732">Signal</keyword>
<feature type="domain" description="Peptidase C1A papain C-terminal" evidence="8">
    <location>
        <begin position="117"/>
        <end position="334"/>
    </location>
</feature>
<feature type="chain" id="PRO_5025336688" evidence="7">
    <location>
        <begin position="21"/>
        <end position="334"/>
    </location>
</feature>
<comment type="caution">
    <text evidence="10">The sequence shown here is derived from an EMBL/GenBank/DDBJ whole genome shotgun (WGS) entry which is preliminary data.</text>
</comment>
<dbReference type="PROSITE" id="PS00639">
    <property type="entry name" value="THIOL_PROTEASE_HIS"/>
    <property type="match status" value="1"/>
</dbReference>
<dbReference type="Gene3D" id="3.90.70.10">
    <property type="entry name" value="Cysteine proteinases"/>
    <property type="match status" value="1"/>
</dbReference>
<evidence type="ECO:0000259" key="8">
    <source>
        <dbReference type="SMART" id="SM00645"/>
    </source>
</evidence>
<feature type="signal peptide" evidence="7">
    <location>
        <begin position="1"/>
        <end position="20"/>
    </location>
</feature>
<keyword evidence="6" id="KW-1015">Disulfide bond</keyword>
<keyword evidence="4" id="KW-0378">Hydrolase</keyword>
<evidence type="ECO:0000256" key="3">
    <source>
        <dbReference type="ARBA" id="ARBA00022729"/>
    </source>
</evidence>
<dbReference type="GO" id="GO:0008234">
    <property type="term" value="F:cysteine-type peptidase activity"/>
    <property type="evidence" value="ECO:0007669"/>
    <property type="project" value="UniProtKB-KW"/>
</dbReference>
<evidence type="ECO:0000256" key="5">
    <source>
        <dbReference type="ARBA" id="ARBA00022807"/>
    </source>
</evidence>
<dbReference type="Pfam" id="PF00112">
    <property type="entry name" value="Peptidase_C1"/>
    <property type="match status" value="1"/>
</dbReference>
<dbReference type="InterPro" id="IPR000668">
    <property type="entry name" value="Peptidase_C1A_C"/>
</dbReference>
<dbReference type="Pfam" id="PF08246">
    <property type="entry name" value="Inhibitor_I29"/>
    <property type="match status" value="1"/>
</dbReference>
<name>A0A699JTC4_TANCI</name>
<dbReference type="AlphaFoldDB" id="A0A699JTC4"/>
<evidence type="ECO:0000256" key="7">
    <source>
        <dbReference type="SAM" id="SignalP"/>
    </source>
</evidence>
<evidence type="ECO:0000256" key="4">
    <source>
        <dbReference type="ARBA" id="ARBA00022801"/>
    </source>
</evidence>
<dbReference type="FunFam" id="3.90.70.10:FF:000023">
    <property type="entry name" value="Senescence-specific cysteine protease SAG39"/>
    <property type="match status" value="1"/>
</dbReference>